<protein>
    <submittedName>
        <fullName evidence="1">Uncharacterized protein</fullName>
    </submittedName>
</protein>
<dbReference type="KEGG" id="ovi:T265_01412"/>
<dbReference type="Proteomes" id="UP000054324">
    <property type="component" value="Unassembled WGS sequence"/>
</dbReference>
<evidence type="ECO:0000313" key="1">
    <source>
        <dbReference type="EMBL" id="KER32536.1"/>
    </source>
</evidence>
<reference evidence="1 2" key="1">
    <citation type="submission" date="2013-11" db="EMBL/GenBank/DDBJ databases">
        <title>Opisthorchis viverrini - life in the bile duct.</title>
        <authorList>
            <person name="Young N.D."/>
            <person name="Nagarajan N."/>
            <person name="Lin S.J."/>
            <person name="Korhonen P.K."/>
            <person name="Jex A.R."/>
            <person name="Hall R.S."/>
            <person name="Safavi-Hemami H."/>
            <person name="Kaewkong W."/>
            <person name="Bertrand D."/>
            <person name="Gao S."/>
            <person name="Seet Q."/>
            <person name="Wongkham S."/>
            <person name="Teh B.T."/>
            <person name="Wongkham C."/>
            <person name="Intapan P.M."/>
            <person name="Maleewong W."/>
            <person name="Yang X."/>
            <person name="Hu M."/>
            <person name="Wang Z."/>
            <person name="Hofmann A."/>
            <person name="Sternberg P.W."/>
            <person name="Tan P."/>
            <person name="Wang J."/>
            <person name="Gasser R.B."/>
        </authorList>
    </citation>
    <scope>NUCLEOTIDE SEQUENCE [LARGE SCALE GENOMIC DNA]</scope>
</reference>
<name>A0A074ZZM7_OPIVI</name>
<dbReference type="RefSeq" id="XP_009163702.1">
    <property type="nucleotide sequence ID" value="XM_009165438.1"/>
</dbReference>
<dbReference type="CTD" id="20315600"/>
<dbReference type="EMBL" id="KL596633">
    <property type="protein sequence ID" value="KER32536.1"/>
    <property type="molecule type" value="Genomic_DNA"/>
</dbReference>
<dbReference type="GeneID" id="20315600"/>
<keyword evidence="2" id="KW-1185">Reference proteome</keyword>
<proteinExistence type="predicted"/>
<dbReference type="AlphaFoldDB" id="A0A074ZZM7"/>
<gene>
    <name evidence="1" type="ORF">T265_01412</name>
</gene>
<sequence length="66" mass="7386">MAYFNPSFASPLSRFGKFLTQTLKDVLLTDPSTDNTEDNYFVILIAVGKKSSSDILYVNVYTIDAE</sequence>
<organism evidence="1 2">
    <name type="scientific">Opisthorchis viverrini</name>
    <name type="common">Southeast Asian liver fluke</name>
    <dbReference type="NCBI Taxonomy" id="6198"/>
    <lineage>
        <taxon>Eukaryota</taxon>
        <taxon>Metazoa</taxon>
        <taxon>Spiralia</taxon>
        <taxon>Lophotrochozoa</taxon>
        <taxon>Platyhelminthes</taxon>
        <taxon>Trematoda</taxon>
        <taxon>Digenea</taxon>
        <taxon>Opisthorchiida</taxon>
        <taxon>Opisthorchiata</taxon>
        <taxon>Opisthorchiidae</taxon>
        <taxon>Opisthorchis</taxon>
    </lineage>
</organism>
<evidence type="ECO:0000313" key="2">
    <source>
        <dbReference type="Proteomes" id="UP000054324"/>
    </source>
</evidence>
<accession>A0A074ZZM7</accession>